<keyword evidence="1" id="KW-0548">Nucleotidyltransferase</keyword>
<evidence type="ECO:0000313" key="1">
    <source>
        <dbReference type="EMBL" id="GFS26015.1"/>
    </source>
</evidence>
<keyword evidence="1" id="KW-0695">RNA-directed DNA polymerase</keyword>
<keyword evidence="1" id="KW-0808">Transferase</keyword>
<sequence>MPIYVEIKKEDLSHTFREPVSNVNRQLLNWNPQRRKKVCRPKQTWRRRVEAEVAAANIILTEHRRTRKTVFDGGVLSPSYLSQGIKR</sequence>
<organism evidence="1 2">
    <name type="scientific">Elysia marginata</name>
    <dbReference type="NCBI Taxonomy" id="1093978"/>
    <lineage>
        <taxon>Eukaryota</taxon>
        <taxon>Metazoa</taxon>
        <taxon>Spiralia</taxon>
        <taxon>Lophotrochozoa</taxon>
        <taxon>Mollusca</taxon>
        <taxon>Gastropoda</taxon>
        <taxon>Heterobranchia</taxon>
        <taxon>Euthyneura</taxon>
        <taxon>Panpulmonata</taxon>
        <taxon>Sacoglossa</taxon>
        <taxon>Placobranchoidea</taxon>
        <taxon>Plakobranchidae</taxon>
        <taxon>Elysia</taxon>
    </lineage>
</organism>
<gene>
    <name evidence="1" type="ORF">ElyMa_001703600</name>
</gene>
<dbReference type="EMBL" id="BMAT01003459">
    <property type="protein sequence ID" value="GFS26015.1"/>
    <property type="molecule type" value="Genomic_DNA"/>
</dbReference>
<name>A0AAV4JWC3_9GAST</name>
<reference evidence="1 2" key="1">
    <citation type="journal article" date="2021" name="Elife">
        <title>Chloroplast acquisition without the gene transfer in kleptoplastic sea slugs, Plakobranchus ocellatus.</title>
        <authorList>
            <person name="Maeda T."/>
            <person name="Takahashi S."/>
            <person name="Yoshida T."/>
            <person name="Shimamura S."/>
            <person name="Takaki Y."/>
            <person name="Nagai Y."/>
            <person name="Toyoda A."/>
            <person name="Suzuki Y."/>
            <person name="Arimoto A."/>
            <person name="Ishii H."/>
            <person name="Satoh N."/>
            <person name="Nishiyama T."/>
            <person name="Hasebe M."/>
            <person name="Maruyama T."/>
            <person name="Minagawa J."/>
            <person name="Obokata J."/>
            <person name="Shigenobu S."/>
        </authorList>
    </citation>
    <scope>NUCLEOTIDE SEQUENCE [LARGE SCALE GENOMIC DNA]</scope>
</reference>
<proteinExistence type="predicted"/>
<accession>A0AAV4JWC3</accession>
<evidence type="ECO:0000313" key="2">
    <source>
        <dbReference type="Proteomes" id="UP000762676"/>
    </source>
</evidence>
<dbReference type="AlphaFoldDB" id="A0AAV4JWC3"/>
<keyword evidence="2" id="KW-1185">Reference proteome</keyword>
<dbReference type="GO" id="GO:0003964">
    <property type="term" value="F:RNA-directed DNA polymerase activity"/>
    <property type="evidence" value="ECO:0007669"/>
    <property type="project" value="UniProtKB-KW"/>
</dbReference>
<dbReference type="Proteomes" id="UP000762676">
    <property type="component" value="Unassembled WGS sequence"/>
</dbReference>
<protein>
    <submittedName>
        <fullName evidence="1">LINE-1 reverse transcriptase-like protein</fullName>
    </submittedName>
</protein>
<comment type="caution">
    <text evidence="1">The sequence shown here is derived from an EMBL/GenBank/DDBJ whole genome shotgun (WGS) entry which is preliminary data.</text>
</comment>